<comment type="caution">
    <text evidence="2">The sequence shown here is derived from an EMBL/GenBank/DDBJ whole genome shotgun (WGS) entry which is preliminary data.</text>
</comment>
<proteinExistence type="predicted"/>
<dbReference type="CDD" id="cd07247">
    <property type="entry name" value="SgaA_N_like"/>
    <property type="match status" value="1"/>
</dbReference>
<dbReference type="PANTHER" id="PTHR33993">
    <property type="entry name" value="GLYOXALASE-RELATED"/>
    <property type="match status" value="1"/>
</dbReference>
<protein>
    <submittedName>
        <fullName evidence="2">Putative enzyme related to lactoylglutathione lyase</fullName>
    </submittedName>
</protein>
<reference evidence="2 3" key="1">
    <citation type="submission" date="2020-08" db="EMBL/GenBank/DDBJ databases">
        <title>Genomic Encyclopedia of Type Strains, Phase IV (KMG-IV): sequencing the most valuable type-strain genomes for metagenomic binning, comparative biology and taxonomic classification.</title>
        <authorList>
            <person name="Goeker M."/>
        </authorList>
    </citation>
    <scope>NUCLEOTIDE SEQUENCE [LARGE SCALE GENOMIC DNA]</scope>
    <source>
        <strain evidence="2 3">DSM 40141</strain>
    </source>
</reference>
<dbReference type="InterPro" id="IPR029068">
    <property type="entry name" value="Glyas_Bleomycin-R_OHBP_Dase"/>
</dbReference>
<dbReference type="EMBL" id="JACHEM010000014">
    <property type="protein sequence ID" value="MBB6438503.1"/>
    <property type="molecule type" value="Genomic_DNA"/>
</dbReference>
<organism evidence="2 3">
    <name type="scientific">Streptomyces candidus</name>
    <dbReference type="NCBI Taxonomy" id="67283"/>
    <lineage>
        <taxon>Bacteria</taxon>
        <taxon>Bacillati</taxon>
        <taxon>Actinomycetota</taxon>
        <taxon>Actinomycetes</taxon>
        <taxon>Kitasatosporales</taxon>
        <taxon>Streptomycetaceae</taxon>
        <taxon>Streptomyces</taxon>
    </lineage>
</organism>
<dbReference type="Proteomes" id="UP000540423">
    <property type="component" value="Unassembled WGS sequence"/>
</dbReference>
<evidence type="ECO:0000313" key="2">
    <source>
        <dbReference type="EMBL" id="MBB6438503.1"/>
    </source>
</evidence>
<dbReference type="SUPFAM" id="SSF54593">
    <property type="entry name" value="Glyoxalase/Bleomycin resistance protein/Dihydroxybiphenyl dioxygenase"/>
    <property type="match status" value="2"/>
</dbReference>
<dbReference type="InterPro" id="IPR037523">
    <property type="entry name" value="VOC_core"/>
</dbReference>
<dbReference type="PANTHER" id="PTHR33993:SF10">
    <property type="entry name" value="CONSERVED PROTEIN"/>
    <property type="match status" value="1"/>
</dbReference>
<accession>A0A7X0HLT7</accession>
<dbReference type="PROSITE" id="PS51819">
    <property type="entry name" value="VOC"/>
    <property type="match status" value="1"/>
</dbReference>
<dbReference type="AlphaFoldDB" id="A0A7X0HLT7"/>
<name>A0A7X0HLT7_9ACTN</name>
<dbReference type="RefSeq" id="WP_185034694.1">
    <property type="nucleotide sequence ID" value="NZ_BNBN01000006.1"/>
</dbReference>
<dbReference type="GO" id="GO:0016829">
    <property type="term" value="F:lyase activity"/>
    <property type="evidence" value="ECO:0007669"/>
    <property type="project" value="UniProtKB-KW"/>
</dbReference>
<gene>
    <name evidence="2" type="ORF">HNQ79_005015</name>
</gene>
<keyword evidence="2" id="KW-0456">Lyase</keyword>
<evidence type="ECO:0000259" key="1">
    <source>
        <dbReference type="PROSITE" id="PS51819"/>
    </source>
</evidence>
<keyword evidence="3" id="KW-1185">Reference proteome</keyword>
<feature type="domain" description="VOC" evidence="1">
    <location>
        <begin position="22"/>
        <end position="134"/>
    </location>
</feature>
<evidence type="ECO:0000313" key="3">
    <source>
        <dbReference type="Proteomes" id="UP000540423"/>
    </source>
</evidence>
<dbReference type="Gene3D" id="3.10.180.10">
    <property type="entry name" value="2,3-Dihydroxybiphenyl 1,2-Dioxygenase, domain 1"/>
    <property type="match status" value="2"/>
</dbReference>
<dbReference type="InterPro" id="IPR041581">
    <property type="entry name" value="Glyoxalase_6"/>
</dbReference>
<sequence length="275" mass="29547">MTEHSTAARAADATTSREIVGAPCWTSLLTHDLADAQSFYGAVFGWTFRPLRLGEGFCIALHEGRPVAGIGALASALGVPVAWTPYFAVEDADAAAARIRERCATVAVGPLRFPTGRAALAADRGGAVFGIWEGQLVSNWHSWRVDAPVRLRLRSPDAFDAAIFYGQVLDWACERPGCCDVGYEHDEVVLSQEGRVLARLGSGADDAAIDPADRPQWEVCFTVTDPEATVRQALLHGGSLVRHGDRHTRATTLRDPQGSVFTVAGRSKPRSAQLQ</sequence>
<dbReference type="Pfam" id="PF18029">
    <property type="entry name" value="Glyoxalase_6"/>
    <property type="match status" value="1"/>
</dbReference>
<dbReference type="InterPro" id="IPR052164">
    <property type="entry name" value="Anthracycline_SecMetBiosynth"/>
</dbReference>